<feature type="transmembrane region" description="Helical" evidence="6">
    <location>
        <begin position="114"/>
        <end position="131"/>
    </location>
</feature>
<accession>A0A5E8BDW1</accession>
<keyword evidence="2 6" id="KW-0812">Transmembrane</keyword>
<dbReference type="InterPro" id="IPR013861">
    <property type="entry name" value="TMEM115/Pdh1/Rbl19"/>
</dbReference>
<protein>
    <submittedName>
        <fullName evidence="7">Uncharacterized protein</fullName>
    </submittedName>
</protein>
<dbReference type="GO" id="GO:0006890">
    <property type="term" value="P:retrograde vesicle-mediated transport, Golgi to endoplasmic reticulum"/>
    <property type="evidence" value="ECO:0007669"/>
    <property type="project" value="InterPro"/>
</dbReference>
<dbReference type="SMART" id="SM01160">
    <property type="entry name" value="DUF1751"/>
    <property type="match status" value="1"/>
</dbReference>
<comment type="subcellular location">
    <subcellularLocation>
        <location evidence="1">Membrane</location>
        <topology evidence="1">Multi-pass membrane protein</topology>
    </subcellularLocation>
</comment>
<feature type="transmembrane region" description="Helical" evidence="6">
    <location>
        <begin position="224"/>
        <end position="242"/>
    </location>
</feature>
<dbReference type="RefSeq" id="XP_031852989.1">
    <property type="nucleotide sequence ID" value="XM_031997098.1"/>
</dbReference>
<dbReference type="OrthoDB" id="73612at2759"/>
<keyword evidence="4 6" id="KW-0472">Membrane</keyword>
<gene>
    <name evidence="7" type="ORF">SAPINGB_P002379</name>
</gene>
<dbReference type="GeneID" id="43581198"/>
<keyword evidence="3 6" id="KW-1133">Transmembrane helix</keyword>
<dbReference type="InterPro" id="IPR035952">
    <property type="entry name" value="Rhomboid-like_sf"/>
</dbReference>
<dbReference type="SUPFAM" id="SSF144091">
    <property type="entry name" value="Rhomboid-like"/>
    <property type="match status" value="1"/>
</dbReference>
<dbReference type="PANTHER" id="PTHR13377">
    <property type="entry name" value="PLACENTAL PROTEIN 6"/>
    <property type="match status" value="1"/>
</dbReference>
<feature type="compositionally biased region" description="Polar residues" evidence="5">
    <location>
        <begin position="296"/>
        <end position="309"/>
    </location>
</feature>
<feature type="transmembrane region" description="Helical" evidence="6">
    <location>
        <begin position="12"/>
        <end position="31"/>
    </location>
</feature>
<feature type="transmembrane region" description="Helical" evidence="6">
    <location>
        <begin position="143"/>
        <end position="162"/>
    </location>
</feature>
<feature type="transmembrane region" description="Helical" evidence="6">
    <location>
        <begin position="81"/>
        <end position="102"/>
    </location>
</feature>
<dbReference type="EMBL" id="CABVLU010000002">
    <property type="protein sequence ID" value="VVT49659.1"/>
    <property type="molecule type" value="Genomic_DNA"/>
</dbReference>
<name>A0A5E8BDW1_9ASCO</name>
<evidence type="ECO:0000313" key="8">
    <source>
        <dbReference type="Proteomes" id="UP000398389"/>
    </source>
</evidence>
<evidence type="ECO:0000256" key="3">
    <source>
        <dbReference type="ARBA" id="ARBA00022989"/>
    </source>
</evidence>
<proteinExistence type="predicted"/>
<evidence type="ECO:0000256" key="2">
    <source>
        <dbReference type="ARBA" id="ARBA00022692"/>
    </source>
</evidence>
<dbReference type="AlphaFoldDB" id="A0A5E8BDW1"/>
<dbReference type="GO" id="GO:0016020">
    <property type="term" value="C:membrane"/>
    <property type="evidence" value="ECO:0007669"/>
    <property type="project" value="UniProtKB-SubCell"/>
</dbReference>
<sequence length="478" mass="51282">MARLSVPPLTRTLLGLLVFFSLSMAVIRYYLLIDSIHHHHQAEQMLRAALGKTSRDTIPTSSPQSPENNNQHPALSEPLKFSAIAVPFLVMVPGMSVLRYPWVFATATFAEDHILSFLLTAAILLVSGKYCEHMWGSAELARFVAIQTLVPNIVVLLITLAAHSYDPLCQLPGCAPPADIVVLPDRWVTINGGTAFVAGFAVALKQLVPEHTVALFRGAIRIRVARLPALYLLIMAAYGLFLETWSRRSLTALVGFFSAWIYLRFFRVSQIDPLLPLAKPSEDSDASVPSPPSSGLRRQSSNLHRPTSQTVCGDAADSFALAHFFPDPLASLVAAVGAVLYPIFVRLRILPSFSPQDVGDANVRAALRGAAAGTAGTGSPYAYLRQGGAAAFAAAAAAANSAIGSSVRAQTERRRAMALRALDSKINSPLHSSEEVTVVRVAAPSVTPSDTPRPESPAPDVDLARPNRAVLPPKRPDA</sequence>
<evidence type="ECO:0000256" key="4">
    <source>
        <dbReference type="ARBA" id="ARBA00023136"/>
    </source>
</evidence>
<dbReference type="Proteomes" id="UP000398389">
    <property type="component" value="Unassembled WGS sequence"/>
</dbReference>
<evidence type="ECO:0000256" key="6">
    <source>
        <dbReference type="SAM" id="Phobius"/>
    </source>
</evidence>
<dbReference type="Pfam" id="PF08551">
    <property type="entry name" value="DUF1751"/>
    <property type="match status" value="1"/>
</dbReference>
<evidence type="ECO:0000313" key="7">
    <source>
        <dbReference type="EMBL" id="VVT49659.1"/>
    </source>
</evidence>
<feature type="region of interest" description="Disordered" evidence="5">
    <location>
        <begin position="442"/>
        <end position="478"/>
    </location>
</feature>
<feature type="transmembrane region" description="Helical" evidence="6">
    <location>
        <begin position="187"/>
        <end position="204"/>
    </location>
</feature>
<dbReference type="GO" id="GO:0005794">
    <property type="term" value="C:Golgi apparatus"/>
    <property type="evidence" value="ECO:0007669"/>
    <property type="project" value="TreeGrafter"/>
</dbReference>
<keyword evidence="8" id="KW-1185">Reference proteome</keyword>
<dbReference type="PANTHER" id="PTHR13377:SF3">
    <property type="entry name" value="TRANSMEMBRANE PROTEIN 115"/>
    <property type="match status" value="1"/>
</dbReference>
<evidence type="ECO:0000256" key="1">
    <source>
        <dbReference type="ARBA" id="ARBA00004141"/>
    </source>
</evidence>
<feature type="region of interest" description="Disordered" evidence="5">
    <location>
        <begin position="279"/>
        <end position="309"/>
    </location>
</feature>
<organism evidence="7 8">
    <name type="scientific">Magnusiomyces paraingens</name>
    <dbReference type="NCBI Taxonomy" id="2606893"/>
    <lineage>
        <taxon>Eukaryota</taxon>
        <taxon>Fungi</taxon>
        <taxon>Dikarya</taxon>
        <taxon>Ascomycota</taxon>
        <taxon>Saccharomycotina</taxon>
        <taxon>Dipodascomycetes</taxon>
        <taxon>Dipodascales</taxon>
        <taxon>Dipodascaceae</taxon>
        <taxon>Magnusiomyces</taxon>
    </lineage>
</organism>
<reference evidence="7 8" key="1">
    <citation type="submission" date="2019-09" db="EMBL/GenBank/DDBJ databases">
        <authorList>
            <person name="Brejova B."/>
        </authorList>
    </citation>
    <scope>NUCLEOTIDE SEQUENCE [LARGE SCALE GENOMIC DNA]</scope>
</reference>
<evidence type="ECO:0000256" key="5">
    <source>
        <dbReference type="SAM" id="MobiDB-lite"/>
    </source>
</evidence>